<reference evidence="2" key="1">
    <citation type="submission" date="2014-09" db="EMBL/GenBank/DDBJ databases">
        <authorList>
            <person name="Magalhaes I.L.F."/>
            <person name="Oliveira U."/>
            <person name="Santos F.R."/>
            <person name="Vidigal T.H.D.A."/>
            <person name="Brescovit A.D."/>
            <person name="Santos A.J."/>
        </authorList>
    </citation>
    <scope>NUCLEOTIDE SEQUENCE</scope>
    <source>
        <tissue evidence="2">Shoot tissue taken approximately 20 cm above the soil surface</tissue>
    </source>
</reference>
<reference evidence="2" key="2">
    <citation type="journal article" date="2015" name="Data Brief">
        <title>Shoot transcriptome of the giant reed, Arundo donax.</title>
        <authorList>
            <person name="Barrero R.A."/>
            <person name="Guerrero F.D."/>
            <person name="Moolhuijzen P."/>
            <person name="Goolsby J.A."/>
            <person name="Tidwell J."/>
            <person name="Bellgard S.E."/>
            <person name="Bellgard M.I."/>
        </authorList>
    </citation>
    <scope>NUCLEOTIDE SEQUENCE</scope>
    <source>
        <tissue evidence="2">Shoot tissue taken approximately 20 cm above the soil surface</tissue>
    </source>
</reference>
<proteinExistence type="predicted"/>
<dbReference type="AlphaFoldDB" id="A0A0A9ECL5"/>
<sequence length="26" mass="2858">METVKGHMLGTSEFTEETTCQGQIIS</sequence>
<evidence type="ECO:0000256" key="1">
    <source>
        <dbReference type="SAM" id="MobiDB-lite"/>
    </source>
</evidence>
<name>A0A0A9ECL5_ARUDO</name>
<protein>
    <submittedName>
        <fullName evidence="2">Uncharacterized protein</fullName>
    </submittedName>
</protein>
<feature type="compositionally biased region" description="Polar residues" evidence="1">
    <location>
        <begin position="17"/>
        <end position="26"/>
    </location>
</feature>
<accession>A0A0A9ECL5</accession>
<organism evidence="2">
    <name type="scientific">Arundo donax</name>
    <name type="common">Giant reed</name>
    <name type="synonym">Donax arundinaceus</name>
    <dbReference type="NCBI Taxonomy" id="35708"/>
    <lineage>
        <taxon>Eukaryota</taxon>
        <taxon>Viridiplantae</taxon>
        <taxon>Streptophyta</taxon>
        <taxon>Embryophyta</taxon>
        <taxon>Tracheophyta</taxon>
        <taxon>Spermatophyta</taxon>
        <taxon>Magnoliopsida</taxon>
        <taxon>Liliopsida</taxon>
        <taxon>Poales</taxon>
        <taxon>Poaceae</taxon>
        <taxon>PACMAD clade</taxon>
        <taxon>Arundinoideae</taxon>
        <taxon>Arundineae</taxon>
        <taxon>Arundo</taxon>
    </lineage>
</organism>
<dbReference type="EMBL" id="GBRH01201142">
    <property type="protein sequence ID" value="JAD96753.1"/>
    <property type="molecule type" value="Transcribed_RNA"/>
</dbReference>
<evidence type="ECO:0000313" key="2">
    <source>
        <dbReference type="EMBL" id="JAD96753.1"/>
    </source>
</evidence>
<feature type="region of interest" description="Disordered" evidence="1">
    <location>
        <begin position="1"/>
        <end position="26"/>
    </location>
</feature>